<organism evidence="2 3">
    <name type="scientific">Cardamine amara subsp. amara</name>
    <dbReference type="NCBI Taxonomy" id="228776"/>
    <lineage>
        <taxon>Eukaryota</taxon>
        <taxon>Viridiplantae</taxon>
        <taxon>Streptophyta</taxon>
        <taxon>Embryophyta</taxon>
        <taxon>Tracheophyta</taxon>
        <taxon>Spermatophyta</taxon>
        <taxon>Magnoliopsida</taxon>
        <taxon>eudicotyledons</taxon>
        <taxon>Gunneridae</taxon>
        <taxon>Pentapetalae</taxon>
        <taxon>rosids</taxon>
        <taxon>malvids</taxon>
        <taxon>Brassicales</taxon>
        <taxon>Brassicaceae</taxon>
        <taxon>Cardamineae</taxon>
        <taxon>Cardamine</taxon>
    </lineage>
</organism>
<keyword evidence="1" id="KW-1133">Transmembrane helix</keyword>
<reference evidence="2 3" key="1">
    <citation type="submission" date="2024-04" db="EMBL/GenBank/DDBJ databases">
        <title>Genome assembly C_amara_ONT_v2.</title>
        <authorList>
            <person name="Yant L."/>
            <person name="Moore C."/>
            <person name="Slenker M."/>
        </authorList>
    </citation>
    <scope>NUCLEOTIDE SEQUENCE [LARGE SCALE GENOMIC DNA]</scope>
    <source>
        <tissue evidence="2">Leaf</tissue>
    </source>
</reference>
<keyword evidence="3" id="KW-1185">Reference proteome</keyword>
<evidence type="ECO:0000256" key="1">
    <source>
        <dbReference type="SAM" id="Phobius"/>
    </source>
</evidence>
<proteinExistence type="predicted"/>
<keyword evidence="1" id="KW-0472">Membrane</keyword>
<dbReference type="AlphaFoldDB" id="A0ABD1BLR2"/>
<gene>
    <name evidence="2" type="ORF">V5N11_004788</name>
</gene>
<comment type="caution">
    <text evidence="2">The sequence shown here is derived from an EMBL/GenBank/DDBJ whole genome shotgun (WGS) entry which is preliminary data.</text>
</comment>
<dbReference type="EMBL" id="JBANAX010000226">
    <property type="protein sequence ID" value="KAL1218093.1"/>
    <property type="molecule type" value="Genomic_DNA"/>
</dbReference>
<evidence type="ECO:0000313" key="2">
    <source>
        <dbReference type="EMBL" id="KAL1218093.1"/>
    </source>
</evidence>
<accession>A0ABD1BLR2</accession>
<dbReference type="Proteomes" id="UP001558713">
    <property type="component" value="Unassembled WGS sequence"/>
</dbReference>
<protein>
    <submittedName>
        <fullName evidence="2">Uncharacterized protein</fullName>
    </submittedName>
</protein>
<feature type="transmembrane region" description="Helical" evidence="1">
    <location>
        <begin position="12"/>
        <end position="33"/>
    </location>
</feature>
<name>A0ABD1BLR2_CARAN</name>
<sequence length="72" mass="7488">MSGQANSASAAWSAAVVLGFIGSPVAGFGTYCLRRLFGDIGFPVQIDVSKVPAERVVAMLSSIGSKLSQKKR</sequence>
<evidence type="ECO:0000313" key="3">
    <source>
        <dbReference type="Proteomes" id="UP001558713"/>
    </source>
</evidence>
<keyword evidence="1" id="KW-0812">Transmembrane</keyword>